<dbReference type="NCBIfam" id="TIGR02937">
    <property type="entry name" value="sigma70-ECF"/>
    <property type="match status" value="1"/>
</dbReference>
<keyword evidence="11" id="KW-1185">Reference proteome</keyword>
<dbReference type="Gene3D" id="1.10.1740.10">
    <property type="match status" value="1"/>
</dbReference>
<evidence type="ECO:0000256" key="1">
    <source>
        <dbReference type="ARBA" id="ARBA00010641"/>
    </source>
</evidence>
<keyword evidence="4 6" id="KW-0238">DNA-binding</keyword>
<dbReference type="CDD" id="cd06171">
    <property type="entry name" value="Sigma70_r4"/>
    <property type="match status" value="1"/>
</dbReference>
<dbReference type="InterPro" id="IPR013324">
    <property type="entry name" value="RNA_pol_sigma_r3/r4-like"/>
</dbReference>
<dbReference type="KEGG" id="slia:HA039_03005"/>
<comment type="similarity">
    <text evidence="1 6">Belongs to the sigma-70 factor family. ECF subfamily.</text>
</comment>
<evidence type="ECO:0000256" key="5">
    <source>
        <dbReference type="ARBA" id="ARBA00023163"/>
    </source>
</evidence>
<protein>
    <recommendedName>
        <fullName evidence="6">RNA polymerase sigma factor</fullName>
    </recommendedName>
</protein>
<dbReference type="GO" id="GO:0003677">
    <property type="term" value="F:DNA binding"/>
    <property type="evidence" value="ECO:0007669"/>
    <property type="project" value="UniProtKB-KW"/>
</dbReference>
<dbReference type="Proteomes" id="UP000501179">
    <property type="component" value="Chromosome"/>
</dbReference>
<keyword evidence="2 6" id="KW-0805">Transcription regulation</keyword>
<name>A0A6G9GT09_9ACTN</name>
<gene>
    <name evidence="10" type="ORF">HA039_03005</name>
</gene>
<dbReference type="GO" id="GO:0006352">
    <property type="term" value="P:DNA-templated transcription initiation"/>
    <property type="evidence" value="ECO:0007669"/>
    <property type="project" value="InterPro"/>
</dbReference>
<dbReference type="AlphaFoldDB" id="A0A6G9GT09"/>
<proteinExistence type="inferred from homology"/>
<dbReference type="InterPro" id="IPR013325">
    <property type="entry name" value="RNA_pol_sigma_r2"/>
</dbReference>
<dbReference type="SUPFAM" id="SSF88946">
    <property type="entry name" value="Sigma2 domain of RNA polymerase sigma factors"/>
    <property type="match status" value="1"/>
</dbReference>
<evidence type="ECO:0000256" key="2">
    <source>
        <dbReference type="ARBA" id="ARBA00023015"/>
    </source>
</evidence>
<evidence type="ECO:0000259" key="9">
    <source>
        <dbReference type="Pfam" id="PF04545"/>
    </source>
</evidence>
<feature type="region of interest" description="Disordered" evidence="7">
    <location>
        <begin position="179"/>
        <end position="232"/>
    </location>
</feature>
<accession>A0A6G9GT09</accession>
<feature type="domain" description="RNA polymerase sigma-70 region 4" evidence="9">
    <location>
        <begin position="129"/>
        <end position="174"/>
    </location>
</feature>
<dbReference type="PANTHER" id="PTHR43133">
    <property type="entry name" value="RNA POLYMERASE ECF-TYPE SIGMA FACTO"/>
    <property type="match status" value="1"/>
</dbReference>
<evidence type="ECO:0000259" key="8">
    <source>
        <dbReference type="Pfam" id="PF04542"/>
    </source>
</evidence>
<dbReference type="InterPro" id="IPR000838">
    <property type="entry name" value="RNA_pol_sigma70_ECF_CS"/>
</dbReference>
<keyword evidence="5 6" id="KW-0804">Transcription</keyword>
<evidence type="ECO:0000256" key="6">
    <source>
        <dbReference type="RuleBase" id="RU000716"/>
    </source>
</evidence>
<dbReference type="SUPFAM" id="SSF88659">
    <property type="entry name" value="Sigma3 and sigma4 domains of RNA polymerase sigma factors"/>
    <property type="match status" value="1"/>
</dbReference>
<evidence type="ECO:0000256" key="4">
    <source>
        <dbReference type="ARBA" id="ARBA00023125"/>
    </source>
</evidence>
<dbReference type="InterPro" id="IPR014284">
    <property type="entry name" value="RNA_pol_sigma-70_dom"/>
</dbReference>
<dbReference type="Pfam" id="PF04545">
    <property type="entry name" value="Sigma70_r4"/>
    <property type="match status" value="1"/>
</dbReference>
<reference evidence="10 11" key="1">
    <citation type="submission" date="2020-03" db="EMBL/GenBank/DDBJ databases">
        <title>A novel species.</title>
        <authorList>
            <person name="Gao J."/>
        </authorList>
    </citation>
    <scope>NUCLEOTIDE SEQUENCE [LARGE SCALE GENOMIC DNA]</scope>
    <source>
        <strain evidence="10 11">QMT-12</strain>
    </source>
</reference>
<dbReference type="RefSeq" id="WP_167023341.1">
    <property type="nucleotide sequence ID" value="NZ_CP050177.1"/>
</dbReference>
<dbReference type="InterPro" id="IPR036388">
    <property type="entry name" value="WH-like_DNA-bd_sf"/>
</dbReference>
<dbReference type="InterPro" id="IPR007630">
    <property type="entry name" value="RNA_pol_sigma70_r4"/>
</dbReference>
<dbReference type="InterPro" id="IPR007627">
    <property type="entry name" value="RNA_pol_sigma70_r2"/>
</dbReference>
<dbReference type="PANTHER" id="PTHR43133:SF52">
    <property type="entry name" value="ECF RNA POLYMERASE SIGMA FACTOR SIGL"/>
    <property type="match status" value="1"/>
</dbReference>
<dbReference type="Gene3D" id="1.10.10.10">
    <property type="entry name" value="Winged helix-like DNA-binding domain superfamily/Winged helix DNA-binding domain"/>
    <property type="match status" value="1"/>
</dbReference>
<dbReference type="GO" id="GO:0016987">
    <property type="term" value="F:sigma factor activity"/>
    <property type="evidence" value="ECO:0007669"/>
    <property type="project" value="UniProtKB-KW"/>
</dbReference>
<evidence type="ECO:0000313" key="10">
    <source>
        <dbReference type="EMBL" id="QIQ01403.1"/>
    </source>
</evidence>
<evidence type="ECO:0000256" key="3">
    <source>
        <dbReference type="ARBA" id="ARBA00023082"/>
    </source>
</evidence>
<dbReference type="PROSITE" id="PS01063">
    <property type="entry name" value="SIGMA70_ECF"/>
    <property type="match status" value="1"/>
</dbReference>
<evidence type="ECO:0000256" key="7">
    <source>
        <dbReference type="SAM" id="MobiDB-lite"/>
    </source>
</evidence>
<feature type="domain" description="RNA polymerase sigma-70 region 2" evidence="8">
    <location>
        <begin position="28"/>
        <end position="93"/>
    </location>
</feature>
<dbReference type="InterPro" id="IPR039425">
    <property type="entry name" value="RNA_pol_sigma-70-like"/>
</dbReference>
<sequence>MTTATATAAASATATATTDERDLATLQREHGAALLHFLLGLTYGDRQRAEDLLQETLVRAWQHPEAFTAPFESMRPWLFTVGRRLAIDARRSRLARPSEVGDEILAATPDPRDPTECAVEGLDVRQAVRALSPEHRAVLVQIYFRGLSVGEAALTLGIPPGTVKSRSYYALRALGRSLPGYSRSSPPPGSGGTCGSRPAATPSATPVTIHSRRPSDPALLATRDGHRRFNAP</sequence>
<dbReference type="NCBIfam" id="NF007227">
    <property type="entry name" value="PRK09645.1"/>
    <property type="match status" value="1"/>
</dbReference>
<evidence type="ECO:0000313" key="11">
    <source>
        <dbReference type="Proteomes" id="UP000501179"/>
    </source>
</evidence>
<dbReference type="Pfam" id="PF04542">
    <property type="entry name" value="Sigma70_r2"/>
    <property type="match status" value="1"/>
</dbReference>
<keyword evidence="3 6" id="KW-0731">Sigma factor</keyword>
<organism evidence="10 11">
    <name type="scientific">Streptomyces liangshanensis</name>
    <dbReference type="NCBI Taxonomy" id="2717324"/>
    <lineage>
        <taxon>Bacteria</taxon>
        <taxon>Bacillati</taxon>
        <taxon>Actinomycetota</taxon>
        <taxon>Actinomycetes</taxon>
        <taxon>Kitasatosporales</taxon>
        <taxon>Streptomycetaceae</taxon>
        <taxon>Streptomyces</taxon>
    </lineage>
</organism>
<dbReference type="EMBL" id="CP050177">
    <property type="protein sequence ID" value="QIQ01403.1"/>
    <property type="molecule type" value="Genomic_DNA"/>
</dbReference>